<dbReference type="RefSeq" id="XP_041404675.1">
    <property type="nucleotide sequence ID" value="XM_041548741.1"/>
</dbReference>
<dbReference type="OrthoDB" id="5596992at2759"/>
<accession>A0A8H2VC87</accession>
<dbReference type="GO" id="GO:0032040">
    <property type="term" value="C:small-subunit processome"/>
    <property type="evidence" value="ECO:0007669"/>
    <property type="project" value="TreeGrafter"/>
</dbReference>
<dbReference type="PANTHER" id="PTHR10335:SF17">
    <property type="entry name" value="FIBRILLARIN"/>
    <property type="match status" value="1"/>
</dbReference>
<dbReference type="EMBL" id="CAEFZW010000002">
    <property type="protein sequence ID" value="CAB4252637.1"/>
    <property type="molecule type" value="Genomic_DNA"/>
</dbReference>
<evidence type="ECO:0000313" key="3">
    <source>
        <dbReference type="EMBL" id="CAB4252637.1"/>
    </source>
</evidence>
<feature type="domain" description="Swiss Army Knife RNA repair protein HAD" evidence="1">
    <location>
        <begin position="41"/>
        <end position="255"/>
    </location>
</feature>
<dbReference type="InterPro" id="IPR056904">
    <property type="entry name" value="YMR265C_C"/>
</dbReference>
<evidence type="ECO:0008006" key="5">
    <source>
        <dbReference type="Google" id="ProtNLM"/>
    </source>
</evidence>
<sequence>MNHATLKKWNSCPGELNIPQKDVSGMKRLHIYDFDNTLYKSPSPNRILYSNRAIRNLLTNDVMTTGGWYDQPCFLEESFKMCVADTQQLFWNEQMLSLTSLSYRDPETISIVLTGRKQEPFSSLMEKMLTVTRKLAVASEDNDSLYNKWSKDSNFLKFNAVCLKKRISRQASNLPTFQYKSSLIADFIRNYPNLEEITVYDDRLQHIKQFKSFFHQMRPRPRFQWFVIPVPQLSINLDPVAEYSLVHRVIQECNERRSTNQQLLEIKWTPKCTGFFLTMESQRIILKQAFRLTKLSNFKKINNISEYPMYVPICEPGQSISLNTIAQMYVNHENAATSLEFLNKFYNQRNPEHRKNVEFIVTHYVSKPIPTSRERDRVGLVYFKVIPKDRSTKIITTFEAGASLVIIGHLTEKPPDQYIHYNFDDDYMRENGMAWTPLKNTVTIDTTFGNYSKMKF</sequence>
<dbReference type="Proteomes" id="UP000644660">
    <property type="component" value="Unassembled WGS sequence"/>
</dbReference>
<dbReference type="Pfam" id="PF10307">
    <property type="entry name" value="HAD_SAK_1"/>
    <property type="match status" value="1"/>
</dbReference>
<dbReference type="PANTHER" id="PTHR10335">
    <property type="entry name" value="RRNA 2-O-METHYLTRANSFERASE FIBRILLARIN"/>
    <property type="match status" value="1"/>
</dbReference>
<keyword evidence="4" id="KW-1185">Reference proteome</keyword>
<dbReference type="AlphaFoldDB" id="A0A8H2VC87"/>
<dbReference type="Pfam" id="PF25108">
    <property type="entry name" value="YMR265C_C"/>
    <property type="match status" value="1"/>
</dbReference>
<dbReference type="GO" id="GO:0008649">
    <property type="term" value="F:rRNA methyltransferase activity"/>
    <property type="evidence" value="ECO:0007669"/>
    <property type="project" value="TreeGrafter"/>
</dbReference>
<gene>
    <name evidence="3" type="ORF">KABA2_02S00924</name>
</gene>
<name>A0A8H2VC87_9SACH</name>
<dbReference type="GeneID" id="64855770"/>
<proteinExistence type="predicted"/>
<reference evidence="3 4" key="1">
    <citation type="submission" date="2020-05" db="EMBL/GenBank/DDBJ databases">
        <authorList>
            <person name="Casaregola S."/>
            <person name="Devillers H."/>
            <person name="Grondin C."/>
        </authorList>
    </citation>
    <scope>NUCLEOTIDE SEQUENCE [LARGE SCALE GENOMIC DNA]</scope>
    <source>
        <strain evidence="3 4">CLIB 1767</strain>
    </source>
</reference>
<evidence type="ECO:0000313" key="4">
    <source>
        <dbReference type="Proteomes" id="UP000644660"/>
    </source>
</evidence>
<evidence type="ECO:0000259" key="1">
    <source>
        <dbReference type="Pfam" id="PF10307"/>
    </source>
</evidence>
<dbReference type="GO" id="GO:0031428">
    <property type="term" value="C:box C/D methylation guide snoRNP complex"/>
    <property type="evidence" value="ECO:0007669"/>
    <property type="project" value="TreeGrafter"/>
</dbReference>
<dbReference type="GO" id="GO:1990259">
    <property type="term" value="F:histone H2AQ104 methyltransferase activity"/>
    <property type="evidence" value="ECO:0007669"/>
    <property type="project" value="TreeGrafter"/>
</dbReference>
<dbReference type="GO" id="GO:0003723">
    <property type="term" value="F:RNA binding"/>
    <property type="evidence" value="ECO:0007669"/>
    <property type="project" value="TreeGrafter"/>
</dbReference>
<feature type="domain" description="YMR265C-like C-terminal" evidence="2">
    <location>
        <begin position="266"/>
        <end position="454"/>
    </location>
</feature>
<evidence type="ECO:0000259" key="2">
    <source>
        <dbReference type="Pfam" id="PF25108"/>
    </source>
</evidence>
<dbReference type="GO" id="GO:0000494">
    <property type="term" value="P:box C/D sno(s)RNA 3'-end processing"/>
    <property type="evidence" value="ECO:0007669"/>
    <property type="project" value="TreeGrafter"/>
</dbReference>
<comment type="caution">
    <text evidence="3">The sequence shown here is derived from an EMBL/GenBank/DDBJ whole genome shotgun (WGS) entry which is preliminary data.</text>
</comment>
<protein>
    <recommendedName>
        <fullName evidence="5">Swiss Army Knife RNA repair protein HAD domain-containing protein</fullName>
    </recommendedName>
</protein>
<organism evidence="3 4">
    <name type="scientific">Maudiozyma barnettii</name>
    <dbReference type="NCBI Taxonomy" id="61262"/>
    <lineage>
        <taxon>Eukaryota</taxon>
        <taxon>Fungi</taxon>
        <taxon>Dikarya</taxon>
        <taxon>Ascomycota</taxon>
        <taxon>Saccharomycotina</taxon>
        <taxon>Saccharomycetes</taxon>
        <taxon>Saccharomycetales</taxon>
        <taxon>Saccharomycetaceae</taxon>
        <taxon>Maudiozyma</taxon>
    </lineage>
</organism>
<dbReference type="InterPro" id="IPR018812">
    <property type="entry name" value="SAK_HAD"/>
</dbReference>